<keyword evidence="2" id="KW-1185">Reference proteome</keyword>
<name>A0A7W7ISI8_9CAUL</name>
<dbReference type="EMBL" id="JACHKY010000007">
    <property type="protein sequence ID" value="MBB4799706.1"/>
    <property type="molecule type" value="Genomic_DNA"/>
</dbReference>
<dbReference type="AlphaFoldDB" id="A0A7W7ISI8"/>
<proteinExistence type="predicted"/>
<evidence type="ECO:0008006" key="3">
    <source>
        <dbReference type="Google" id="ProtNLM"/>
    </source>
</evidence>
<accession>A0A7W7ISI8</accession>
<comment type="caution">
    <text evidence="1">The sequence shown here is derived from an EMBL/GenBank/DDBJ whole genome shotgun (WGS) entry which is preliminary data.</text>
</comment>
<organism evidence="1 2">
    <name type="scientific">Brevundimonas bullata</name>
    <dbReference type="NCBI Taxonomy" id="13160"/>
    <lineage>
        <taxon>Bacteria</taxon>
        <taxon>Pseudomonadati</taxon>
        <taxon>Pseudomonadota</taxon>
        <taxon>Alphaproteobacteria</taxon>
        <taxon>Caulobacterales</taxon>
        <taxon>Caulobacteraceae</taxon>
        <taxon>Brevundimonas</taxon>
    </lineage>
</organism>
<gene>
    <name evidence="1" type="ORF">HNP32_003466</name>
</gene>
<dbReference type="RefSeq" id="WP_184273485.1">
    <property type="nucleotide sequence ID" value="NZ_JACHKY010000007.1"/>
</dbReference>
<dbReference type="Proteomes" id="UP000539957">
    <property type="component" value="Unassembled WGS sequence"/>
</dbReference>
<evidence type="ECO:0000313" key="2">
    <source>
        <dbReference type="Proteomes" id="UP000539957"/>
    </source>
</evidence>
<protein>
    <recommendedName>
        <fullName evidence="3">Nucleoside 2-deoxyribosyltransferase</fullName>
    </recommendedName>
</protein>
<reference evidence="1 2" key="1">
    <citation type="submission" date="2020-08" db="EMBL/GenBank/DDBJ databases">
        <title>Functional genomics of gut bacteria from endangered species of beetles.</title>
        <authorList>
            <person name="Carlos-Shanley C."/>
        </authorList>
    </citation>
    <scope>NUCLEOTIDE SEQUENCE [LARGE SCALE GENOMIC DNA]</scope>
    <source>
        <strain evidence="1 2">S00123</strain>
    </source>
</reference>
<sequence length="137" mass="15331">MSKFYTASRASLPERPAMWRKLRDGGVKITATWIDEAGEGETACMTDLWRRIDYEVRSADFLILYAEPDDFPLKGALIEVGMAIGNGKRVLVVVPGVELEPRSLRPLGSWAMHPLVTFHHTIRHALDHAYAVTKVVA</sequence>
<evidence type="ECO:0000313" key="1">
    <source>
        <dbReference type="EMBL" id="MBB4799706.1"/>
    </source>
</evidence>